<feature type="region of interest" description="Disordered" evidence="1">
    <location>
        <begin position="1"/>
        <end position="26"/>
    </location>
</feature>
<feature type="region of interest" description="Disordered" evidence="1">
    <location>
        <begin position="228"/>
        <end position="264"/>
    </location>
</feature>
<evidence type="ECO:0000313" key="2">
    <source>
        <dbReference type="EMBL" id="OJK03367.1"/>
    </source>
</evidence>
<sequence length="564" mass="63932">MFGWSGSLGLPVSAAPEKERCPPSAPTQLDFPVYHVPDLAENGSETSLARLNEVLASIRRPQDINPQKFEALNLKLESDVPAARIVRQSGPKTAPPLPWENMSARSSPVDEDGTPILMDNENPYPSRDRFELLQSELLLDNDDAFREVARLPPQEGRDRVRVTHTRKFWTGLERMAQYWDTSLDDYFERPASPPPVQDDEPMQTDEEPQVSKDFDIPEIRMDVDGADQDEELVDSPPDPRDPEPETVTRYKGRRIGSGSEMPEDARDETIRALTEMAAWPFGCQVALPIAPPKLAAKTVLFPVRQTFVAARSPKDRQLARSGVMEGPVFTAQCRPETAFRGPEDTPGESVGDVCDLLREVGAMLLTAQERARQGATEARPGEGQWWTTVPRWGGAPNHADGDGNGQGEDDAFSVEQGNARKRHQIEHPFLALRRPSLVRKLSNNSKWKIVEPGPSLWDRRMRYIQIGKPIESPFDDIYMLSSINHHLAILHLRVHRRYLEMITHGRSDFPPVSDGDQPWQVLQLRRTKWYDLFDAEDRLEVFKGIWGIFHYLLRQQPSPFQHLN</sequence>
<dbReference type="Proteomes" id="UP000184546">
    <property type="component" value="Unassembled WGS sequence"/>
</dbReference>
<proteinExistence type="predicted"/>
<protein>
    <submittedName>
        <fullName evidence="2">Uncharacterized protein</fullName>
    </submittedName>
</protein>
<name>A0A1L9X4I1_ASPA1</name>
<dbReference type="OrthoDB" id="5407653at2759"/>
<gene>
    <name evidence="2" type="ORF">ASPACDRAFT_74966</name>
</gene>
<accession>A0A1L9X4I1</accession>
<reference evidence="3" key="1">
    <citation type="journal article" date="2017" name="Genome Biol.">
        <title>Comparative genomics reveals high biological diversity and specific adaptations in the industrially and medically important fungal genus Aspergillus.</title>
        <authorList>
            <person name="de Vries R.P."/>
            <person name="Riley R."/>
            <person name="Wiebenga A."/>
            <person name="Aguilar-Osorio G."/>
            <person name="Amillis S."/>
            <person name="Uchima C.A."/>
            <person name="Anderluh G."/>
            <person name="Asadollahi M."/>
            <person name="Askin M."/>
            <person name="Barry K."/>
            <person name="Battaglia E."/>
            <person name="Bayram O."/>
            <person name="Benocci T."/>
            <person name="Braus-Stromeyer S.A."/>
            <person name="Caldana C."/>
            <person name="Canovas D."/>
            <person name="Cerqueira G.C."/>
            <person name="Chen F."/>
            <person name="Chen W."/>
            <person name="Choi C."/>
            <person name="Clum A."/>
            <person name="Dos Santos R.A."/>
            <person name="Damasio A.R."/>
            <person name="Diallinas G."/>
            <person name="Emri T."/>
            <person name="Fekete E."/>
            <person name="Flipphi M."/>
            <person name="Freyberg S."/>
            <person name="Gallo A."/>
            <person name="Gournas C."/>
            <person name="Habgood R."/>
            <person name="Hainaut M."/>
            <person name="Harispe M.L."/>
            <person name="Henrissat B."/>
            <person name="Hilden K.S."/>
            <person name="Hope R."/>
            <person name="Hossain A."/>
            <person name="Karabika E."/>
            <person name="Karaffa L."/>
            <person name="Karanyi Z."/>
            <person name="Krasevec N."/>
            <person name="Kuo A."/>
            <person name="Kusch H."/>
            <person name="LaButti K."/>
            <person name="Lagendijk E.L."/>
            <person name="Lapidus A."/>
            <person name="Levasseur A."/>
            <person name="Lindquist E."/>
            <person name="Lipzen A."/>
            <person name="Logrieco A.F."/>
            <person name="MacCabe A."/>
            <person name="Maekelae M.R."/>
            <person name="Malavazi I."/>
            <person name="Melin P."/>
            <person name="Meyer V."/>
            <person name="Mielnichuk N."/>
            <person name="Miskei M."/>
            <person name="Molnar A.P."/>
            <person name="Mule G."/>
            <person name="Ngan C.Y."/>
            <person name="Orejas M."/>
            <person name="Orosz E."/>
            <person name="Ouedraogo J.P."/>
            <person name="Overkamp K.M."/>
            <person name="Park H.-S."/>
            <person name="Perrone G."/>
            <person name="Piumi F."/>
            <person name="Punt P.J."/>
            <person name="Ram A.F."/>
            <person name="Ramon A."/>
            <person name="Rauscher S."/>
            <person name="Record E."/>
            <person name="Riano-Pachon D.M."/>
            <person name="Robert V."/>
            <person name="Roehrig J."/>
            <person name="Ruller R."/>
            <person name="Salamov A."/>
            <person name="Salih N.S."/>
            <person name="Samson R.A."/>
            <person name="Sandor E."/>
            <person name="Sanguinetti M."/>
            <person name="Schuetze T."/>
            <person name="Sepcic K."/>
            <person name="Shelest E."/>
            <person name="Sherlock G."/>
            <person name="Sophianopoulou V."/>
            <person name="Squina F.M."/>
            <person name="Sun H."/>
            <person name="Susca A."/>
            <person name="Todd R.B."/>
            <person name="Tsang A."/>
            <person name="Unkles S.E."/>
            <person name="van de Wiele N."/>
            <person name="van Rossen-Uffink D."/>
            <person name="Oliveira J.V."/>
            <person name="Vesth T.C."/>
            <person name="Visser J."/>
            <person name="Yu J.-H."/>
            <person name="Zhou M."/>
            <person name="Andersen M.R."/>
            <person name="Archer D.B."/>
            <person name="Baker S.E."/>
            <person name="Benoit I."/>
            <person name="Brakhage A.A."/>
            <person name="Braus G.H."/>
            <person name="Fischer R."/>
            <person name="Frisvad J.C."/>
            <person name="Goldman G.H."/>
            <person name="Houbraken J."/>
            <person name="Oakley B."/>
            <person name="Pocsi I."/>
            <person name="Scazzocchio C."/>
            <person name="Seiboth B."/>
            <person name="vanKuyk P.A."/>
            <person name="Wortman J."/>
            <person name="Dyer P.S."/>
            <person name="Grigoriev I.V."/>
        </authorList>
    </citation>
    <scope>NUCLEOTIDE SEQUENCE [LARGE SCALE GENOMIC DNA]</scope>
    <source>
        <strain evidence="3">ATCC 16872 / CBS 172.66 / WB 5094</strain>
    </source>
</reference>
<dbReference type="STRING" id="690307.A0A1L9X4I1"/>
<dbReference type="GeneID" id="30978155"/>
<dbReference type="VEuPathDB" id="FungiDB:ASPACDRAFT_74966"/>
<organism evidence="2 3">
    <name type="scientific">Aspergillus aculeatus (strain ATCC 16872 / CBS 172.66 / WB 5094)</name>
    <dbReference type="NCBI Taxonomy" id="690307"/>
    <lineage>
        <taxon>Eukaryota</taxon>
        <taxon>Fungi</taxon>
        <taxon>Dikarya</taxon>
        <taxon>Ascomycota</taxon>
        <taxon>Pezizomycotina</taxon>
        <taxon>Eurotiomycetes</taxon>
        <taxon>Eurotiomycetidae</taxon>
        <taxon>Eurotiales</taxon>
        <taxon>Aspergillaceae</taxon>
        <taxon>Aspergillus</taxon>
        <taxon>Aspergillus subgen. Circumdati</taxon>
    </lineage>
</organism>
<feature type="region of interest" description="Disordered" evidence="1">
    <location>
        <begin position="185"/>
        <end position="212"/>
    </location>
</feature>
<feature type="region of interest" description="Disordered" evidence="1">
    <location>
        <begin position="89"/>
        <end position="116"/>
    </location>
</feature>
<evidence type="ECO:0000256" key="1">
    <source>
        <dbReference type="SAM" id="MobiDB-lite"/>
    </source>
</evidence>
<dbReference type="RefSeq" id="XP_020059706.1">
    <property type="nucleotide sequence ID" value="XM_020204341.1"/>
</dbReference>
<dbReference type="EMBL" id="KV878971">
    <property type="protein sequence ID" value="OJK03367.1"/>
    <property type="molecule type" value="Genomic_DNA"/>
</dbReference>
<evidence type="ECO:0000313" key="3">
    <source>
        <dbReference type="Proteomes" id="UP000184546"/>
    </source>
</evidence>
<dbReference type="OMA" id="CRPETSF"/>
<feature type="region of interest" description="Disordered" evidence="1">
    <location>
        <begin position="391"/>
        <end position="411"/>
    </location>
</feature>
<keyword evidence="3" id="KW-1185">Reference proteome</keyword>
<feature type="compositionally biased region" description="Basic and acidic residues" evidence="1">
    <location>
        <begin position="237"/>
        <end position="248"/>
    </location>
</feature>
<feature type="compositionally biased region" description="Acidic residues" evidence="1">
    <location>
        <begin position="197"/>
        <end position="208"/>
    </location>
</feature>
<dbReference type="AlphaFoldDB" id="A0A1L9X4I1"/>